<dbReference type="InParanoid" id="A0A7R8V3A2"/>
<proteinExistence type="predicted"/>
<dbReference type="EMBL" id="LR899013">
    <property type="protein sequence ID" value="CAD7091410.1"/>
    <property type="molecule type" value="Genomic_DNA"/>
</dbReference>
<dbReference type="AlphaFoldDB" id="A0A7R8V3A2"/>
<dbReference type="Proteomes" id="UP000594454">
    <property type="component" value="Chromosome 5"/>
</dbReference>
<gene>
    <name evidence="1" type="ORF">HERILL_LOCUS13827</name>
</gene>
<organism evidence="1 2">
    <name type="scientific">Hermetia illucens</name>
    <name type="common">Black soldier fly</name>
    <dbReference type="NCBI Taxonomy" id="343691"/>
    <lineage>
        <taxon>Eukaryota</taxon>
        <taxon>Metazoa</taxon>
        <taxon>Ecdysozoa</taxon>
        <taxon>Arthropoda</taxon>
        <taxon>Hexapoda</taxon>
        <taxon>Insecta</taxon>
        <taxon>Pterygota</taxon>
        <taxon>Neoptera</taxon>
        <taxon>Endopterygota</taxon>
        <taxon>Diptera</taxon>
        <taxon>Brachycera</taxon>
        <taxon>Stratiomyomorpha</taxon>
        <taxon>Stratiomyidae</taxon>
        <taxon>Hermetiinae</taxon>
        <taxon>Hermetia</taxon>
    </lineage>
</organism>
<keyword evidence="2" id="KW-1185">Reference proteome</keyword>
<sequence>MSARFARNADIVTDLQPQGSWLMKTFILGTINCCLCHAKRHQGWFEQLAKDLGFITFFVHSRKSTGKVGASACKDNTKRIHSIKFWANVYDGR</sequence>
<name>A0A7R8V3A2_HERIL</name>
<evidence type="ECO:0000313" key="1">
    <source>
        <dbReference type="EMBL" id="CAD7091410.1"/>
    </source>
</evidence>
<evidence type="ECO:0000313" key="2">
    <source>
        <dbReference type="Proteomes" id="UP000594454"/>
    </source>
</evidence>
<protein>
    <submittedName>
        <fullName evidence="1">Uncharacterized protein</fullName>
    </submittedName>
</protein>
<reference evidence="1 2" key="1">
    <citation type="submission" date="2020-11" db="EMBL/GenBank/DDBJ databases">
        <authorList>
            <person name="Wallbank WR R."/>
            <person name="Pardo Diaz C."/>
            <person name="Kozak K."/>
            <person name="Martin S."/>
            <person name="Jiggins C."/>
            <person name="Moest M."/>
            <person name="Warren A I."/>
            <person name="Generalovic N T."/>
            <person name="Byers J.R.P. K."/>
            <person name="Montejo-Kovacevich G."/>
            <person name="Yen C E."/>
        </authorList>
    </citation>
    <scope>NUCLEOTIDE SEQUENCE [LARGE SCALE GENOMIC DNA]</scope>
</reference>
<accession>A0A7R8V3A2</accession>